<sequence length="116" mass="13240">MDKIALRRYTPGHVTDLGVARGSQRKYLASSSRAVKYVFRVFEVSTVVEKKMIFERHRPRSSREYVMKVPAAVGHNMCTAVKGAAYAYDGLNDLNHVMMYVKKSCTGMSRQFRLMV</sequence>
<keyword evidence="2" id="KW-1185">Reference proteome</keyword>
<organism evidence="1 2">
    <name type="scientific">Mikania micrantha</name>
    <name type="common">bitter vine</name>
    <dbReference type="NCBI Taxonomy" id="192012"/>
    <lineage>
        <taxon>Eukaryota</taxon>
        <taxon>Viridiplantae</taxon>
        <taxon>Streptophyta</taxon>
        <taxon>Embryophyta</taxon>
        <taxon>Tracheophyta</taxon>
        <taxon>Spermatophyta</taxon>
        <taxon>Magnoliopsida</taxon>
        <taxon>eudicotyledons</taxon>
        <taxon>Gunneridae</taxon>
        <taxon>Pentapetalae</taxon>
        <taxon>asterids</taxon>
        <taxon>campanulids</taxon>
        <taxon>Asterales</taxon>
        <taxon>Asteraceae</taxon>
        <taxon>Asteroideae</taxon>
        <taxon>Heliantheae alliance</taxon>
        <taxon>Eupatorieae</taxon>
        <taxon>Mikania</taxon>
    </lineage>
</organism>
<dbReference type="Proteomes" id="UP000326396">
    <property type="component" value="Linkage Group LG1"/>
</dbReference>
<dbReference type="EMBL" id="SZYD01000001">
    <property type="protein sequence ID" value="KAD7480229.1"/>
    <property type="molecule type" value="Genomic_DNA"/>
</dbReference>
<dbReference type="OrthoDB" id="2410195at2759"/>
<evidence type="ECO:0000313" key="1">
    <source>
        <dbReference type="EMBL" id="KAD7480229.1"/>
    </source>
</evidence>
<dbReference type="AlphaFoldDB" id="A0A5N6Q6H1"/>
<gene>
    <name evidence="1" type="ORF">E3N88_03365</name>
</gene>
<reference evidence="1 2" key="1">
    <citation type="submission" date="2019-05" db="EMBL/GenBank/DDBJ databases">
        <title>Mikania micrantha, genome provides insights into the molecular mechanism of rapid growth.</title>
        <authorList>
            <person name="Liu B."/>
        </authorList>
    </citation>
    <scope>NUCLEOTIDE SEQUENCE [LARGE SCALE GENOMIC DNA]</scope>
    <source>
        <strain evidence="1">NLD-2019</strain>
        <tissue evidence="1">Leaf</tissue>
    </source>
</reference>
<evidence type="ECO:0000313" key="2">
    <source>
        <dbReference type="Proteomes" id="UP000326396"/>
    </source>
</evidence>
<name>A0A5N6Q6H1_9ASTR</name>
<protein>
    <submittedName>
        <fullName evidence="1">Uncharacterized protein</fullName>
    </submittedName>
</protein>
<accession>A0A5N6Q6H1</accession>
<proteinExistence type="predicted"/>
<comment type="caution">
    <text evidence="1">The sequence shown here is derived from an EMBL/GenBank/DDBJ whole genome shotgun (WGS) entry which is preliminary data.</text>
</comment>